<feature type="compositionally biased region" description="Basic residues" evidence="1">
    <location>
        <begin position="87"/>
        <end position="98"/>
    </location>
</feature>
<reference evidence="2" key="2">
    <citation type="journal article" date="2023" name="Science">
        <title>Genomic signatures of disease resistance in endangered staghorn corals.</title>
        <authorList>
            <person name="Vollmer S.V."/>
            <person name="Selwyn J.D."/>
            <person name="Despard B.A."/>
            <person name="Roesel C.L."/>
        </authorList>
    </citation>
    <scope>NUCLEOTIDE SEQUENCE</scope>
    <source>
        <strain evidence="2">K2</strain>
    </source>
</reference>
<feature type="region of interest" description="Disordered" evidence="1">
    <location>
        <begin position="478"/>
        <end position="514"/>
    </location>
</feature>
<feature type="compositionally biased region" description="Basic residues" evidence="1">
    <location>
        <begin position="498"/>
        <end position="509"/>
    </location>
</feature>
<feature type="compositionally biased region" description="Basic and acidic residues" evidence="1">
    <location>
        <begin position="28"/>
        <end position="42"/>
    </location>
</feature>
<evidence type="ECO:0000313" key="2">
    <source>
        <dbReference type="EMBL" id="KAK2562653.1"/>
    </source>
</evidence>
<feature type="compositionally biased region" description="Acidic residues" evidence="1">
    <location>
        <begin position="70"/>
        <end position="81"/>
    </location>
</feature>
<feature type="compositionally biased region" description="Gly residues" evidence="1">
    <location>
        <begin position="140"/>
        <end position="154"/>
    </location>
</feature>
<feature type="compositionally biased region" description="Basic and acidic residues" evidence="1">
    <location>
        <begin position="112"/>
        <end position="138"/>
    </location>
</feature>
<dbReference type="AlphaFoldDB" id="A0AAD9V643"/>
<gene>
    <name evidence="2" type="ORF">P5673_014345</name>
</gene>
<organism evidence="2 3">
    <name type="scientific">Acropora cervicornis</name>
    <name type="common">Staghorn coral</name>
    <dbReference type="NCBI Taxonomy" id="6130"/>
    <lineage>
        <taxon>Eukaryota</taxon>
        <taxon>Metazoa</taxon>
        <taxon>Cnidaria</taxon>
        <taxon>Anthozoa</taxon>
        <taxon>Hexacorallia</taxon>
        <taxon>Scleractinia</taxon>
        <taxon>Astrocoeniina</taxon>
        <taxon>Acroporidae</taxon>
        <taxon>Acropora</taxon>
    </lineage>
</organism>
<feature type="region of interest" description="Disordered" evidence="1">
    <location>
        <begin position="1"/>
        <end position="190"/>
    </location>
</feature>
<feature type="compositionally biased region" description="Basic and acidic residues" evidence="1">
    <location>
        <begin position="482"/>
        <end position="497"/>
    </location>
</feature>
<feature type="compositionally biased region" description="Basic and acidic residues" evidence="1">
    <location>
        <begin position="50"/>
        <end position="60"/>
    </location>
</feature>
<comment type="caution">
    <text evidence="2">The sequence shown here is derived from an EMBL/GenBank/DDBJ whole genome shotgun (WGS) entry which is preliminary data.</text>
</comment>
<dbReference type="EMBL" id="JARQWQ010000028">
    <property type="protein sequence ID" value="KAK2562653.1"/>
    <property type="molecule type" value="Genomic_DNA"/>
</dbReference>
<dbReference type="Proteomes" id="UP001249851">
    <property type="component" value="Unassembled WGS sequence"/>
</dbReference>
<proteinExistence type="predicted"/>
<evidence type="ECO:0000256" key="1">
    <source>
        <dbReference type="SAM" id="MobiDB-lite"/>
    </source>
</evidence>
<evidence type="ECO:0000313" key="3">
    <source>
        <dbReference type="Proteomes" id="UP001249851"/>
    </source>
</evidence>
<keyword evidence="3" id="KW-1185">Reference proteome</keyword>
<protein>
    <submittedName>
        <fullName evidence="2">Uncharacterized protein</fullName>
    </submittedName>
</protein>
<feature type="non-terminal residue" evidence="2">
    <location>
        <position position="1"/>
    </location>
</feature>
<accession>A0AAD9V643</accession>
<reference evidence="2" key="1">
    <citation type="journal article" date="2023" name="G3 (Bethesda)">
        <title>Whole genome assembly and annotation of the endangered Caribbean coral Acropora cervicornis.</title>
        <authorList>
            <person name="Selwyn J.D."/>
            <person name="Vollmer S.V."/>
        </authorList>
    </citation>
    <scope>NUCLEOTIDE SEQUENCE</scope>
    <source>
        <strain evidence="2">K2</strain>
    </source>
</reference>
<sequence length="560" mass="58675">GSEYEENISNSEQGARMLPTQLDTLQKPGEEQVKEAVKKAELDASLAAEDAMRHGHKAESRVSNNKDSSEQDEDSEDDDEKEGTKRVKEHRVNRKPRGKMLGLRGISNLRGNSDDYKEDTRLEDRLAMEAEEEKKYETGEGYGTGGGAGGGGAGWDDAGKGVNWATNIQRQDAAEKQSIQAQVASESAHELDEIQRAIAAESQSSRGSASIGNGAASVVGGAASPVQVQGGMQPRITNPEGGAREGQTIAFEGGQQKSLSPSESQEISNFIHQADKLSPSEMRGATQPNGVGMGDIGARSNQGLGGNIGSFGGLEGAQQIGGQNEVASIQQSPMAERFGGPIEAGAVGQEAMGQASLGGGGGLGESAISRMTEGTLGGRTGDSMQGLQGIQSMQDIQGVQGMQSMAPALTEGQGQGGMLNENGGVSALQGQGMMGGNLQGGIQSLLGGGGGGLGGLQTTMGGGSDIGQQQMAFKKSTIARPSDFERSKTHQKDETSNKRRTTKLRHKITRGKDASRKKLLVGVQKTSVKKQNGKEAPFETPKDTLKLRFSSSIYGWYFRD</sequence>
<feature type="region of interest" description="Disordered" evidence="1">
    <location>
        <begin position="226"/>
        <end position="245"/>
    </location>
</feature>
<name>A0AAD9V643_ACRCE</name>